<sequence length="889" mass="97986">MAPIAENETNPSSSHPQSAAKKDRVDYPLEEGNRPVRKVYLSNSNSIPSSSRSSIGEEGGDHQLEQVTGQVGMAPAAENETNPSRSHPQSGAEEDRVDHPLEEGNRPVRKVYLSNSESIPSSSRSSIGEERGDHQLEQRLMWFHLWRHGAPRGRCPNEHKVPVGGPKEVIRSPDEDTKPYINTMSVVAALIATLTFAAAFTMPGGYDSSPDNLGGATLVKKAALKAFILSDTLAMCCSITVVSLLWRAMRVEQDLKFVLTNASVILLHIALLATLVAFMSGIFAVIAPKALWIAILVCIVCTMVFCLLTPERVQRSSLSTWFTPNIITRDILRFIQLKQGRNKRKRDQHNVESRIQKRSPDTNCVSNTTNVNEGSMNEGAEGLAVGVAMESFSGSYPACIVEAMGFRLALQMAIDWNFSQVMVEDDVVKPTKGDTETQPKYDERLDDWDRKNHLIITWCRNTSFTSINLQFGRFQNVDGPAKAIWDFLKERSSTTGLAHQYQLLSLLHRMHQEPGQSIDKFLSQAISELFSEETRLGTTKSQSLDAVLATHQTRICSSAPNPNVCRHCHSPDHQLFYCLVRICKHCLKPRKGHYQEDCYKNPNRRATGNFGSKGGQYKSGNRAKHTIASRTAAATAKGSSSTIPFPPDTYPPVSKSDIEAIVRQVLLNFGMPPSTALSMTSGSSSWFFDSACCNHMTFDSTIFSSNSSSANTHVVHTADGSHMHVSHVGSIVTTNATLSDTYLILTLTLSLISVGQLCDLGLTITFSRAGYQFHLHSPNLTSSFTDSSVELFPDDELDIGSSLELLPMATSEMTLMPDDPAPHLPAPLPLSLLPHFLLRMVPLHHHVVLLDVIIDQRQFDIAQHRASWLVAFKSGMFAVVAPKAIWVAV</sequence>
<comment type="caution">
    <text evidence="1">The sequence shown here is derived from an EMBL/GenBank/DDBJ whole genome shotgun (WGS) entry which is preliminary data.</text>
</comment>
<evidence type="ECO:0000313" key="1">
    <source>
        <dbReference type="EMBL" id="KAH7841997.1"/>
    </source>
</evidence>
<reference evidence="1 2" key="1">
    <citation type="journal article" date="2021" name="Hortic Res">
        <title>High-quality reference genome and annotation aids understanding of berry development for evergreen blueberry (Vaccinium darrowii).</title>
        <authorList>
            <person name="Yu J."/>
            <person name="Hulse-Kemp A.M."/>
            <person name="Babiker E."/>
            <person name="Staton M."/>
        </authorList>
    </citation>
    <scope>NUCLEOTIDE SEQUENCE [LARGE SCALE GENOMIC DNA]</scope>
    <source>
        <strain evidence="2">cv. NJ 8807/NJ 8810</strain>
        <tissue evidence="1">Young leaf</tissue>
    </source>
</reference>
<name>A0ACB7XM20_9ERIC</name>
<dbReference type="Proteomes" id="UP000828048">
    <property type="component" value="Chromosome 1"/>
</dbReference>
<dbReference type="EMBL" id="CM037151">
    <property type="protein sequence ID" value="KAH7841997.1"/>
    <property type="molecule type" value="Genomic_DNA"/>
</dbReference>
<proteinExistence type="predicted"/>
<protein>
    <submittedName>
        <fullName evidence="1">Uncharacterized protein</fullName>
    </submittedName>
</protein>
<keyword evidence="2" id="KW-1185">Reference proteome</keyword>
<accession>A0ACB7XM20</accession>
<evidence type="ECO:0000313" key="2">
    <source>
        <dbReference type="Proteomes" id="UP000828048"/>
    </source>
</evidence>
<organism evidence="1 2">
    <name type="scientific">Vaccinium darrowii</name>
    <dbReference type="NCBI Taxonomy" id="229202"/>
    <lineage>
        <taxon>Eukaryota</taxon>
        <taxon>Viridiplantae</taxon>
        <taxon>Streptophyta</taxon>
        <taxon>Embryophyta</taxon>
        <taxon>Tracheophyta</taxon>
        <taxon>Spermatophyta</taxon>
        <taxon>Magnoliopsida</taxon>
        <taxon>eudicotyledons</taxon>
        <taxon>Gunneridae</taxon>
        <taxon>Pentapetalae</taxon>
        <taxon>asterids</taxon>
        <taxon>Ericales</taxon>
        <taxon>Ericaceae</taxon>
        <taxon>Vaccinioideae</taxon>
        <taxon>Vaccinieae</taxon>
        <taxon>Vaccinium</taxon>
    </lineage>
</organism>
<gene>
    <name evidence="1" type="ORF">Vadar_000297</name>
</gene>